<dbReference type="InterPro" id="IPR050708">
    <property type="entry name" value="T6SS_VgrG/RHS"/>
</dbReference>
<feature type="compositionally biased region" description="Acidic residues" evidence="1">
    <location>
        <begin position="704"/>
        <end position="717"/>
    </location>
</feature>
<evidence type="ECO:0000313" key="3">
    <source>
        <dbReference type="EMBL" id="MFK2901224.1"/>
    </source>
</evidence>
<dbReference type="PANTHER" id="PTHR32305:SF15">
    <property type="entry name" value="PROTEIN RHSA-RELATED"/>
    <property type="match status" value="1"/>
</dbReference>
<accession>A0ABW8JL70</accession>
<feature type="region of interest" description="Disordered" evidence="1">
    <location>
        <begin position="635"/>
        <end position="654"/>
    </location>
</feature>
<dbReference type="InterPro" id="IPR045351">
    <property type="entry name" value="DUF6531"/>
</dbReference>
<organism evidence="3 4">
    <name type="scientific">Dyella jejuensis</name>
    <dbReference type="NCBI Taxonomy" id="1432009"/>
    <lineage>
        <taxon>Bacteria</taxon>
        <taxon>Pseudomonadati</taxon>
        <taxon>Pseudomonadota</taxon>
        <taxon>Gammaproteobacteria</taxon>
        <taxon>Lysobacterales</taxon>
        <taxon>Rhodanobacteraceae</taxon>
        <taxon>Dyella</taxon>
    </lineage>
</organism>
<dbReference type="RefSeq" id="WP_404547923.1">
    <property type="nucleotide sequence ID" value="NZ_JADIKJ010000014.1"/>
</dbReference>
<evidence type="ECO:0000256" key="1">
    <source>
        <dbReference type="SAM" id="MobiDB-lite"/>
    </source>
</evidence>
<name>A0ABW8JL70_9GAMM</name>
<proteinExistence type="predicted"/>
<comment type="caution">
    <text evidence="3">The sequence shown here is derived from an EMBL/GenBank/DDBJ whole genome shotgun (WGS) entry which is preliminary data.</text>
</comment>
<dbReference type="Proteomes" id="UP001620461">
    <property type="component" value="Unassembled WGS sequence"/>
</dbReference>
<dbReference type="InterPro" id="IPR006530">
    <property type="entry name" value="YD"/>
</dbReference>
<keyword evidence="4" id="KW-1185">Reference proteome</keyword>
<evidence type="ECO:0000259" key="2">
    <source>
        <dbReference type="Pfam" id="PF20148"/>
    </source>
</evidence>
<feature type="domain" description="DUF6531" evidence="2">
    <location>
        <begin position="90"/>
        <end position="157"/>
    </location>
</feature>
<dbReference type="Gene3D" id="2.180.10.10">
    <property type="entry name" value="RHS repeat-associated core"/>
    <property type="match status" value="1"/>
</dbReference>
<dbReference type="NCBIfam" id="TIGR01643">
    <property type="entry name" value="YD_repeat_2x"/>
    <property type="match status" value="1"/>
</dbReference>
<protein>
    <submittedName>
        <fullName evidence="3">RHS repeat protein</fullName>
    </submittedName>
</protein>
<dbReference type="InterPro" id="IPR031325">
    <property type="entry name" value="RHS_repeat"/>
</dbReference>
<dbReference type="Pfam" id="PF05593">
    <property type="entry name" value="RHS_repeat"/>
    <property type="match status" value="1"/>
</dbReference>
<dbReference type="PANTHER" id="PTHR32305">
    <property type="match status" value="1"/>
</dbReference>
<reference evidence="3 4" key="1">
    <citation type="submission" date="2020-10" db="EMBL/GenBank/DDBJ databases">
        <title>Phylogeny of dyella-like bacteria.</title>
        <authorList>
            <person name="Fu J."/>
        </authorList>
    </citation>
    <scope>NUCLEOTIDE SEQUENCE [LARGE SCALE GENOMIC DNA]</scope>
    <source>
        <strain evidence="3 4">JP1</strain>
    </source>
</reference>
<dbReference type="Pfam" id="PF20148">
    <property type="entry name" value="DUF6531"/>
    <property type="match status" value="1"/>
</dbReference>
<evidence type="ECO:0000313" key="4">
    <source>
        <dbReference type="Proteomes" id="UP001620461"/>
    </source>
</evidence>
<feature type="region of interest" description="Disordered" evidence="1">
    <location>
        <begin position="695"/>
        <end position="722"/>
    </location>
</feature>
<dbReference type="EMBL" id="JADIKJ010000014">
    <property type="protein sequence ID" value="MFK2901224.1"/>
    <property type="molecule type" value="Genomic_DNA"/>
</dbReference>
<gene>
    <name evidence="3" type="ORF">ISP15_12825</name>
</gene>
<sequence>MVTRRQTLKVIVSSLFVPALDMVPFGKSLAATSGNRMTDPACSSCASSKELTRIFGNVLDSATLLKHVSLPRAIVPLQRSSRAGTSVQLVESSTGNLVFGIPDVRLRGYPSVSLVRYYNSASSADTGLGKGWSFSVDERITVSGSGATVYTAAGDVVQLQAGAGQSVYSASAPGLSSHRKLSRVDDNTFREELVPGIAKVYSKIGDAYHLSAFDYGQAGSVVIQRDANARLTAVLNAAAGYRIDVIWSEDDTPHITALKDSAGRSVNFNYGGSMLSGATDVTGAAWQYGYQGDQLASVVDPAGTEVLGVGYAAGKVSQSKTIAGATSYAYSSDAAGHPMLLATDGNGVTWSYSHNAKGQVTGLTSSRSAADSVSLAYDDQGFLTSTVSAAGTHQYKYDAQGRLVYSAKGRKWKQWQYSDAGLPQVITDAAGPVSFEYDGNSGLMSATSSRKVRTYTCTTVNGRVATLQNFRRSITFNHNKQGLLASFVDAKHGVSQFQYNNAGHLLSESMPGGYSAYANRNARGQLVDWSDSNGMQFTFKRDARGAVQMITNTKGEWARAERDASGRIVQLTNWQGQSRSFTYNTAGDLDTYTDATNRRYQVEYDPVSGKALKMVSLSGGAAIIRGPDGSVMLDPSVPAADAATPHGVDDGWQDPLNGDGLFGAFSGYSRMAATEIASSTTSKTPAALAMMIAAGASDTRGDDDRGDDDDDDDDDSDQIPPACSGCQTAYTNACNASYLDAGNAAQEAELAADLLCAATIEAPPVLLACVAAAEIAYQAGAGTATTNFNNCVSLVPQDCYSQCSGS</sequence>